<evidence type="ECO:0000256" key="3">
    <source>
        <dbReference type="ARBA" id="ARBA00022448"/>
    </source>
</evidence>
<dbReference type="InterPro" id="IPR050492">
    <property type="entry name" value="Bact_metal-bind_prot9"/>
</dbReference>
<evidence type="ECO:0000313" key="7">
    <source>
        <dbReference type="EMBL" id="SPF76778.1"/>
    </source>
</evidence>
<keyword evidence="5" id="KW-0406">Ion transport</keyword>
<dbReference type="GO" id="GO:0006829">
    <property type="term" value="P:zinc ion transport"/>
    <property type="evidence" value="ECO:0007669"/>
    <property type="project" value="UniProtKB-KW"/>
</dbReference>
<keyword evidence="5" id="KW-0862">Zinc</keyword>
<evidence type="ECO:0000256" key="6">
    <source>
        <dbReference type="SAM" id="MobiDB-lite"/>
    </source>
</evidence>
<dbReference type="PANTHER" id="PTHR42953">
    <property type="entry name" value="HIGH-AFFINITY ZINC UPTAKE SYSTEM PROTEIN ZNUA-RELATED"/>
    <property type="match status" value="1"/>
</dbReference>
<accession>A0A2R8AL42</accession>
<dbReference type="PANTHER" id="PTHR42953:SF3">
    <property type="entry name" value="HIGH-AFFINITY ZINC UPTAKE SYSTEM PROTEIN ZNUA"/>
    <property type="match status" value="1"/>
</dbReference>
<dbReference type="Gene3D" id="3.40.50.1980">
    <property type="entry name" value="Nitrogenase molybdenum iron protein domain"/>
    <property type="match status" value="3"/>
</dbReference>
<proteinExistence type="inferred from homology"/>
<organism evidence="7 8">
    <name type="scientific">Aliiroseovarius pelagivivens</name>
    <dbReference type="NCBI Taxonomy" id="1639690"/>
    <lineage>
        <taxon>Bacteria</taxon>
        <taxon>Pseudomonadati</taxon>
        <taxon>Pseudomonadota</taxon>
        <taxon>Alphaproteobacteria</taxon>
        <taxon>Rhodobacterales</taxon>
        <taxon>Paracoccaceae</taxon>
        <taxon>Aliiroseovarius</taxon>
    </lineage>
</organism>
<dbReference type="EMBL" id="OMOI01000001">
    <property type="protein sequence ID" value="SPF76778.1"/>
    <property type="molecule type" value="Genomic_DNA"/>
</dbReference>
<dbReference type="AlphaFoldDB" id="A0A2R8AL42"/>
<keyword evidence="3" id="KW-0813">Transport</keyword>
<name>A0A2R8AL42_9RHOB</name>
<feature type="compositionally biased region" description="Basic and acidic residues" evidence="6">
    <location>
        <begin position="110"/>
        <end position="154"/>
    </location>
</feature>
<evidence type="ECO:0000256" key="1">
    <source>
        <dbReference type="ARBA" id="ARBA00011028"/>
    </source>
</evidence>
<evidence type="ECO:0000313" key="8">
    <source>
        <dbReference type="Proteomes" id="UP000244911"/>
    </source>
</evidence>
<feature type="region of interest" description="Disordered" evidence="6">
    <location>
        <begin position="109"/>
        <end position="154"/>
    </location>
</feature>
<gene>
    <name evidence="7" type="primary">znuA</name>
    <name evidence="7" type="ORF">ALP8811_01792</name>
</gene>
<dbReference type="Proteomes" id="UP000244911">
    <property type="component" value="Unassembled WGS sequence"/>
</dbReference>
<sequence length="335" mass="36266">MTLTRATVALCIVPTFLMSETPKAVTDFAPIHSLATQVMEGVGAPELLLPQGADPHGFQMRPSQMRSLSDADLLIWVGPAMTPWLERAVEGASLDHSMALLSEAGTVLREGGHDHGHDDSEEHEGDHTDDHGHDDHAEHDHEHEHEHETHDDHDHDTHAVHVEGVDPHAWLSPQNAQVWIEAIAEELSELDPENAGRYHENAHKAQENIAALDSRIQARLAPVQGKGFILFHDALGYFTDHYALNSLGAIRETDAAPPSAAQLAEIADQIAQGDVSCIFSEPTQGTSLVQELAKNEGIGTAALDPGGATQDIGPMLYENLMWTMADTIAACLEGN</sequence>
<dbReference type="SUPFAM" id="SSF53807">
    <property type="entry name" value="Helical backbone' metal receptor"/>
    <property type="match status" value="1"/>
</dbReference>
<protein>
    <recommendedName>
        <fullName evidence="2">High-affinity zinc uptake system protein ZnuA</fullName>
    </recommendedName>
</protein>
<evidence type="ECO:0000256" key="2">
    <source>
        <dbReference type="ARBA" id="ARBA00015915"/>
    </source>
</evidence>
<dbReference type="Pfam" id="PF01297">
    <property type="entry name" value="ZnuA"/>
    <property type="match status" value="1"/>
</dbReference>
<reference evidence="8" key="1">
    <citation type="submission" date="2018-03" db="EMBL/GenBank/DDBJ databases">
        <authorList>
            <person name="Rodrigo-Torres L."/>
            <person name="Arahal R. D."/>
            <person name="Lucena T."/>
        </authorList>
    </citation>
    <scope>NUCLEOTIDE SEQUENCE [LARGE SCALE GENOMIC DNA]</scope>
    <source>
        <strain evidence="8">CECT 8811</strain>
    </source>
</reference>
<comment type="similarity">
    <text evidence="1">Belongs to the bacterial solute-binding protein 9 family.</text>
</comment>
<keyword evidence="4" id="KW-0732">Signal</keyword>
<keyword evidence="8" id="KW-1185">Reference proteome</keyword>
<keyword evidence="5" id="KW-0864">Zinc transport</keyword>
<dbReference type="OrthoDB" id="7346865at2"/>
<evidence type="ECO:0000256" key="4">
    <source>
        <dbReference type="ARBA" id="ARBA00022729"/>
    </source>
</evidence>
<dbReference type="InterPro" id="IPR006127">
    <property type="entry name" value="ZnuA-like"/>
</dbReference>
<dbReference type="GO" id="GO:0046872">
    <property type="term" value="F:metal ion binding"/>
    <property type="evidence" value="ECO:0007669"/>
    <property type="project" value="InterPro"/>
</dbReference>
<evidence type="ECO:0000256" key="5">
    <source>
        <dbReference type="ARBA" id="ARBA00022906"/>
    </source>
</evidence>
<dbReference type="RefSeq" id="WP_108856752.1">
    <property type="nucleotide sequence ID" value="NZ_OMOI01000001.1"/>
</dbReference>